<dbReference type="AlphaFoldDB" id="A0A9D5BTV7"/>
<proteinExistence type="predicted"/>
<accession>A0A9D5BTV7</accession>
<gene>
    <name evidence="1" type="ORF">J5N97_001482</name>
</gene>
<evidence type="ECO:0000313" key="1">
    <source>
        <dbReference type="EMBL" id="KAJ0960606.1"/>
    </source>
</evidence>
<dbReference type="EMBL" id="JAGGNH010000068">
    <property type="protein sequence ID" value="KAJ0960606.1"/>
    <property type="molecule type" value="Genomic_DNA"/>
</dbReference>
<protein>
    <submittedName>
        <fullName evidence="1">Uncharacterized protein</fullName>
    </submittedName>
</protein>
<name>A0A9D5BTV7_9LILI</name>
<dbReference type="Proteomes" id="UP001085076">
    <property type="component" value="Unassembled WGS sequence"/>
</dbReference>
<sequence length="170" mass="18485">MTSLLSDIGLNIEEAHAFSTNDGYSLDVFVVTGWPYEQSSYAGSMQINLTYVLFVSYNAQAGSCSRLSRNVVQFIGACAMRPPSLCVLSAGFETFHSQAPHPKLTELPSARNVGNRTHLSGLTSPKSFEILQIIIKEIEDRPAEKSGGFLLGSREATEMNASIGDNKSIY</sequence>
<evidence type="ECO:0000313" key="2">
    <source>
        <dbReference type="Proteomes" id="UP001085076"/>
    </source>
</evidence>
<comment type="caution">
    <text evidence="1">The sequence shown here is derived from an EMBL/GenBank/DDBJ whole genome shotgun (WGS) entry which is preliminary data.</text>
</comment>
<organism evidence="1 2">
    <name type="scientific">Dioscorea zingiberensis</name>
    <dbReference type="NCBI Taxonomy" id="325984"/>
    <lineage>
        <taxon>Eukaryota</taxon>
        <taxon>Viridiplantae</taxon>
        <taxon>Streptophyta</taxon>
        <taxon>Embryophyta</taxon>
        <taxon>Tracheophyta</taxon>
        <taxon>Spermatophyta</taxon>
        <taxon>Magnoliopsida</taxon>
        <taxon>Liliopsida</taxon>
        <taxon>Dioscoreales</taxon>
        <taxon>Dioscoreaceae</taxon>
        <taxon>Dioscorea</taxon>
    </lineage>
</organism>
<reference evidence="1 2" key="1">
    <citation type="journal article" date="2022" name="Hortic Res">
        <title>The genome of Dioscorea zingiberensis sheds light on the biosynthesis, origin and evolution of the medicinally important diosgenin saponins.</title>
        <authorList>
            <person name="Li Y."/>
            <person name="Tan C."/>
            <person name="Li Z."/>
            <person name="Guo J."/>
            <person name="Li S."/>
            <person name="Chen X."/>
            <person name="Wang C."/>
            <person name="Dai X."/>
            <person name="Yang H."/>
            <person name="Song W."/>
            <person name="Hou L."/>
            <person name="Xu J."/>
            <person name="Tong Z."/>
            <person name="Xu A."/>
            <person name="Yuan X."/>
            <person name="Wang W."/>
            <person name="Yang Q."/>
            <person name="Chen L."/>
            <person name="Sun Z."/>
            <person name="Wang K."/>
            <person name="Pan B."/>
            <person name="Chen J."/>
            <person name="Bao Y."/>
            <person name="Liu F."/>
            <person name="Qi X."/>
            <person name="Gang D.R."/>
            <person name="Wen J."/>
            <person name="Li J."/>
        </authorList>
    </citation>
    <scope>NUCLEOTIDE SEQUENCE [LARGE SCALE GENOMIC DNA]</scope>
    <source>
        <strain evidence="1">Dzin_1.0</strain>
    </source>
</reference>
<keyword evidence="2" id="KW-1185">Reference proteome</keyword>
<dbReference type="OrthoDB" id="784063at2759"/>